<sequence>MIFPLKTDKQGQAQMVLVQRRIAICCGRSTRVAYLRHVECNFDAFNEHRGE</sequence>
<name>A0A0E9V2Q8_ANGAN</name>
<dbReference type="AlphaFoldDB" id="A0A0E9V2Q8"/>
<dbReference type="EMBL" id="GBXM01036163">
    <property type="protein sequence ID" value="JAH72414.1"/>
    <property type="molecule type" value="Transcribed_RNA"/>
</dbReference>
<proteinExistence type="predicted"/>
<reference evidence="1" key="1">
    <citation type="submission" date="2014-11" db="EMBL/GenBank/DDBJ databases">
        <authorList>
            <person name="Amaro Gonzalez C."/>
        </authorList>
    </citation>
    <scope>NUCLEOTIDE SEQUENCE</scope>
</reference>
<accession>A0A0E9V2Q8</accession>
<organism evidence="1">
    <name type="scientific">Anguilla anguilla</name>
    <name type="common">European freshwater eel</name>
    <name type="synonym">Muraena anguilla</name>
    <dbReference type="NCBI Taxonomy" id="7936"/>
    <lineage>
        <taxon>Eukaryota</taxon>
        <taxon>Metazoa</taxon>
        <taxon>Chordata</taxon>
        <taxon>Craniata</taxon>
        <taxon>Vertebrata</taxon>
        <taxon>Euteleostomi</taxon>
        <taxon>Actinopterygii</taxon>
        <taxon>Neopterygii</taxon>
        <taxon>Teleostei</taxon>
        <taxon>Anguilliformes</taxon>
        <taxon>Anguillidae</taxon>
        <taxon>Anguilla</taxon>
    </lineage>
</organism>
<evidence type="ECO:0000313" key="1">
    <source>
        <dbReference type="EMBL" id="JAH72414.1"/>
    </source>
</evidence>
<reference evidence="1" key="2">
    <citation type="journal article" date="2015" name="Fish Shellfish Immunol.">
        <title>Early steps in the European eel (Anguilla anguilla)-Vibrio vulnificus interaction in the gills: Role of the RtxA13 toxin.</title>
        <authorList>
            <person name="Callol A."/>
            <person name="Pajuelo D."/>
            <person name="Ebbesson L."/>
            <person name="Teles M."/>
            <person name="MacKenzie S."/>
            <person name="Amaro C."/>
        </authorList>
    </citation>
    <scope>NUCLEOTIDE SEQUENCE</scope>
</reference>
<protein>
    <submittedName>
        <fullName evidence="1">Uncharacterized protein</fullName>
    </submittedName>
</protein>